<feature type="domain" description="VanZ-like" evidence="2">
    <location>
        <begin position="15"/>
        <end position="101"/>
    </location>
</feature>
<organism evidence="3 4">
    <name type="scientific">Paenibacillus germinis</name>
    <dbReference type="NCBI Taxonomy" id="2654979"/>
    <lineage>
        <taxon>Bacteria</taxon>
        <taxon>Bacillati</taxon>
        <taxon>Bacillota</taxon>
        <taxon>Bacilli</taxon>
        <taxon>Bacillales</taxon>
        <taxon>Paenibacillaceae</taxon>
        <taxon>Paenibacillus</taxon>
    </lineage>
</organism>
<name>A0ABX1ZDK1_9BACL</name>
<protein>
    <recommendedName>
        <fullName evidence="2">VanZ-like domain-containing protein</fullName>
    </recommendedName>
</protein>
<evidence type="ECO:0000313" key="4">
    <source>
        <dbReference type="Proteomes" id="UP000658690"/>
    </source>
</evidence>
<dbReference type="InterPro" id="IPR053150">
    <property type="entry name" value="Teicoplanin_resist-assoc"/>
</dbReference>
<dbReference type="Pfam" id="PF04892">
    <property type="entry name" value="VanZ"/>
    <property type="match status" value="1"/>
</dbReference>
<comment type="caution">
    <text evidence="3">The sequence shown here is derived from an EMBL/GenBank/DDBJ whole genome shotgun (WGS) entry which is preliminary data.</text>
</comment>
<evidence type="ECO:0000256" key="1">
    <source>
        <dbReference type="SAM" id="Phobius"/>
    </source>
</evidence>
<feature type="transmembrane region" description="Helical" evidence="1">
    <location>
        <begin position="26"/>
        <end position="45"/>
    </location>
</feature>
<dbReference type="PANTHER" id="PTHR36834">
    <property type="entry name" value="MEMBRANE PROTEIN-RELATED"/>
    <property type="match status" value="1"/>
</dbReference>
<keyword evidence="1" id="KW-0472">Membrane</keyword>
<evidence type="ECO:0000259" key="2">
    <source>
        <dbReference type="Pfam" id="PF04892"/>
    </source>
</evidence>
<keyword evidence="1" id="KW-0812">Transmembrane</keyword>
<dbReference type="Proteomes" id="UP000658690">
    <property type="component" value="Unassembled WGS sequence"/>
</dbReference>
<dbReference type="InterPro" id="IPR006976">
    <property type="entry name" value="VanZ-like"/>
</dbReference>
<dbReference type="PANTHER" id="PTHR36834:SF1">
    <property type="entry name" value="INTEGRAL MEMBRANE PROTEIN"/>
    <property type="match status" value="1"/>
</dbReference>
<keyword evidence="1" id="KW-1133">Transmembrane helix</keyword>
<dbReference type="EMBL" id="WHOC01000197">
    <property type="protein sequence ID" value="NOU91405.1"/>
    <property type="molecule type" value="Genomic_DNA"/>
</dbReference>
<evidence type="ECO:0000313" key="3">
    <source>
        <dbReference type="EMBL" id="NOU91405.1"/>
    </source>
</evidence>
<proteinExistence type="predicted"/>
<keyword evidence="4" id="KW-1185">Reference proteome</keyword>
<reference evidence="3 4" key="1">
    <citation type="submission" date="2019-10" db="EMBL/GenBank/DDBJ databases">
        <title>Description of Paenibacillus choica sp. nov.</title>
        <authorList>
            <person name="Carlier A."/>
            <person name="Qi S."/>
        </authorList>
    </citation>
    <scope>NUCLEOTIDE SEQUENCE [LARGE SCALE GENOMIC DNA]</scope>
    <source>
        <strain evidence="3 4">LMG 31460</strain>
    </source>
</reference>
<sequence>MKLYFYKWKYLFAHDWFFWNSVKLSFYNFIMLTPLGVFLPLLFKLKRISKSILAVFLVSLIIESSQLILGYLGFIRGREFDIDDLNLNTFGGAIGYLFIALSSRFIQSLQNRHNGKEMNSLN</sequence>
<feature type="transmembrane region" description="Helical" evidence="1">
    <location>
        <begin position="87"/>
        <end position="106"/>
    </location>
</feature>
<feature type="transmembrane region" description="Helical" evidence="1">
    <location>
        <begin position="52"/>
        <end position="75"/>
    </location>
</feature>
<gene>
    <name evidence="3" type="ORF">GC102_37625</name>
</gene>
<accession>A0ABX1ZDK1</accession>